<dbReference type="GO" id="GO:0003677">
    <property type="term" value="F:DNA binding"/>
    <property type="evidence" value="ECO:0007669"/>
    <property type="project" value="InterPro"/>
</dbReference>
<accession>A0A7K0DDT1</accession>
<dbReference type="InterPro" id="IPR010982">
    <property type="entry name" value="Lambda_DNA-bd_dom_sf"/>
</dbReference>
<keyword evidence="3" id="KW-1185">Reference proteome</keyword>
<dbReference type="OrthoDB" id="4285266at2"/>
<evidence type="ECO:0000313" key="3">
    <source>
        <dbReference type="Proteomes" id="UP000438448"/>
    </source>
</evidence>
<feature type="domain" description="HTH cro/C1-type" evidence="1">
    <location>
        <begin position="20"/>
        <end position="75"/>
    </location>
</feature>
<proteinExistence type="predicted"/>
<evidence type="ECO:0000313" key="2">
    <source>
        <dbReference type="EMBL" id="MQY23462.1"/>
    </source>
</evidence>
<dbReference type="Pfam" id="PF19054">
    <property type="entry name" value="DUF5753"/>
    <property type="match status" value="1"/>
</dbReference>
<sequence>MTKDDQPGSTLPRRQLGRALRDAREGSGFTLERTAQLMEMGKTSLGRIEKGQNDKVRLRDIEALGELYELGAERIEELKALAQQMATKSWWQASRHLLFPGYNTYLGLEAGASRLLFYQPLVVPGLLQTLRYAKAVEHQYLPDETPEDVQRRVDLRIRRASILTRQRSPASAEFILTESVLHTVVGSHAVMAEQLRHIADLSTRANLTVRVLPFSASIPAGGIAVPPYIILEFPADSPRFQAEPPIVYTEGAIGTMFFEEPEDVGRYREIHAELGGAALDEQQSRSLLRQVARRHES</sequence>
<organism evidence="2 3">
    <name type="scientific">Nocardia macrotermitis</name>
    <dbReference type="NCBI Taxonomy" id="2585198"/>
    <lineage>
        <taxon>Bacteria</taxon>
        <taxon>Bacillati</taxon>
        <taxon>Actinomycetota</taxon>
        <taxon>Actinomycetes</taxon>
        <taxon>Mycobacteriales</taxon>
        <taxon>Nocardiaceae</taxon>
        <taxon>Nocardia</taxon>
    </lineage>
</organism>
<reference evidence="2 3" key="1">
    <citation type="submission" date="2019-10" db="EMBL/GenBank/DDBJ databases">
        <title>Nocardia macrotermitis sp. nov. and Nocardia aurantia sp. nov., isolated from the gut of fungus growing-termite Macrotermes natalensis.</title>
        <authorList>
            <person name="Benndorf R."/>
            <person name="Schwitalla J."/>
            <person name="Martin K."/>
            <person name="De Beer W."/>
            <person name="Kaster A.-K."/>
            <person name="Vollmers J."/>
            <person name="Poulsen M."/>
            <person name="Beemelmanns C."/>
        </authorList>
    </citation>
    <scope>NUCLEOTIDE SEQUENCE [LARGE SCALE GENOMIC DNA]</scope>
    <source>
        <strain evidence="2 3">RB20</strain>
    </source>
</reference>
<dbReference type="RefSeq" id="WP_153415241.1">
    <property type="nucleotide sequence ID" value="NZ_WEGK01000020.1"/>
</dbReference>
<comment type="caution">
    <text evidence="2">The sequence shown here is derived from an EMBL/GenBank/DDBJ whole genome shotgun (WGS) entry which is preliminary data.</text>
</comment>
<protein>
    <recommendedName>
        <fullName evidence="1">HTH cro/C1-type domain-containing protein</fullName>
    </recommendedName>
</protein>
<dbReference type="Proteomes" id="UP000438448">
    <property type="component" value="Unassembled WGS sequence"/>
</dbReference>
<dbReference type="CDD" id="cd00093">
    <property type="entry name" value="HTH_XRE"/>
    <property type="match status" value="1"/>
</dbReference>
<dbReference type="Gene3D" id="1.10.260.40">
    <property type="entry name" value="lambda repressor-like DNA-binding domains"/>
    <property type="match status" value="1"/>
</dbReference>
<name>A0A7K0DDT1_9NOCA</name>
<dbReference type="EMBL" id="WEGK01000020">
    <property type="protein sequence ID" value="MQY23462.1"/>
    <property type="molecule type" value="Genomic_DNA"/>
</dbReference>
<dbReference type="SUPFAM" id="SSF47413">
    <property type="entry name" value="lambda repressor-like DNA-binding domains"/>
    <property type="match status" value="1"/>
</dbReference>
<dbReference type="InterPro" id="IPR043917">
    <property type="entry name" value="DUF5753"/>
</dbReference>
<dbReference type="AlphaFoldDB" id="A0A7K0DDT1"/>
<dbReference type="InterPro" id="IPR001387">
    <property type="entry name" value="Cro/C1-type_HTH"/>
</dbReference>
<dbReference type="Pfam" id="PF13560">
    <property type="entry name" value="HTH_31"/>
    <property type="match status" value="1"/>
</dbReference>
<dbReference type="PROSITE" id="PS50943">
    <property type="entry name" value="HTH_CROC1"/>
    <property type="match status" value="1"/>
</dbReference>
<evidence type="ECO:0000259" key="1">
    <source>
        <dbReference type="PROSITE" id="PS50943"/>
    </source>
</evidence>
<gene>
    <name evidence="2" type="ORF">NRB20_65920</name>
</gene>